<dbReference type="SMART" id="SM00129">
    <property type="entry name" value="KISc"/>
    <property type="match status" value="1"/>
</dbReference>
<comment type="caution">
    <text evidence="6">Lacks conserved residue(s) required for the propagation of feature annotation.</text>
</comment>
<feature type="region of interest" description="Disordered" evidence="8">
    <location>
        <begin position="412"/>
        <end position="498"/>
    </location>
</feature>
<evidence type="ECO:0000256" key="2">
    <source>
        <dbReference type="ARBA" id="ARBA00022490"/>
    </source>
</evidence>
<comment type="subcellular location">
    <subcellularLocation>
        <location evidence="1">Cytoplasm</location>
    </subcellularLocation>
</comment>
<dbReference type="OrthoDB" id="3176171at2759"/>
<dbReference type="PANTHER" id="PTHR47969">
    <property type="entry name" value="CHROMOSOME-ASSOCIATED KINESIN KIF4A-RELATED"/>
    <property type="match status" value="1"/>
</dbReference>
<organism evidence="10 11">
    <name type="scientific">Apophysomyces ossiformis</name>
    <dbReference type="NCBI Taxonomy" id="679940"/>
    <lineage>
        <taxon>Eukaryota</taxon>
        <taxon>Fungi</taxon>
        <taxon>Fungi incertae sedis</taxon>
        <taxon>Mucoromycota</taxon>
        <taxon>Mucoromycotina</taxon>
        <taxon>Mucoromycetes</taxon>
        <taxon>Mucorales</taxon>
        <taxon>Mucorineae</taxon>
        <taxon>Mucoraceae</taxon>
        <taxon>Apophysomyces</taxon>
    </lineage>
</organism>
<dbReference type="InterPro" id="IPR027417">
    <property type="entry name" value="P-loop_NTPase"/>
</dbReference>
<feature type="compositionally biased region" description="Basic and acidic residues" evidence="8">
    <location>
        <begin position="799"/>
        <end position="818"/>
    </location>
</feature>
<gene>
    <name evidence="10" type="primary">KIF21B_3</name>
    <name evidence="10" type="ORF">EC973_006698</name>
</gene>
<feature type="coiled-coil region" evidence="7">
    <location>
        <begin position="292"/>
        <end position="353"/>
    </location>
</feature>
<comment type="similarity">
    <text evidence="6">Belongs to the TRAFAC class myosin-kinesin ATPase superfamily. Kinesin family.</text>
</comment>
<reference evidence="10" key="1">
    <citation type="submission" date="2020-01" db="EMBL/GenBank/DDBJ databases">
        <title>Genome Sequencing of Three Apophysomyces-Like Fungal Strains Confirms a Novel Fungal Genus in the Mucoromycota with divergent Burkholderia-like Endosymbiotic Bacteria.</title>
        <authorList>
            <person name="Stajich J.E."/>
            <person name="Macias A.M."/>
            <person name="Carter-House D."/>
            <person name="Lovett B."/>
            <person name="Kasson L.R."/>
            <person name="Berry K."/>
            <person name="Grigoriev I."/>
            <person name="Chang Y."/>
            <person name="Spatafora J."/>
            <person name="Kasson M.T."/>
        </authorList>
    </citation>
    <scope>NUCLEOTIDE SEQUENCE</scope>
    <source>
        <strain evidence="10">NRRL A-21654</strain>
    </source>
</reference>
<dbReference type="InterPro" id="IPR036961">
    <property type="entry name" value="Kinesin_motor_dom_sf"/>
</dbReference>
<dbReference type="SUPFAM" id="SSF52540">
    <property type="entry name" value="P-loop containing nucleoside triphosphate hydrolases"/>
    <property type="match status" value="1"/>
</dbReference>
<feature type="compositionally biased region" description="Polar residues" evidence="8">
    <location>
        <begin position="472"/>
        <end position="486"/>
    </location>
</feature>
<accession>A0A8H7ES57</accession>
<dbReference type="PROSITE" id="PS50067">
    <property type="entry name" value="KINESIN_MOTOR_2"/>
    <property type="match status" value="1"/>
</dbReference>
<dbReference type="GO" id="GO:0007018">
    <property type="term" value="P:microtubule-based movement"/>
    <property type="evidence" value="ECO:0007669"/>
    <property type="project" value="InterPro"/>
</dbReference>
<protein>
    <submittedName>
        <fullName evidence="10">Kinesin-like protein kif21b</fullName>
    </submittedName>
</protein>
<dbReference type="GO" id="GO:0051231">
    <property type="term" value="P:spindle elongation"/>
    <property type="evidence" value="ECO:0007669"/>
    <property type="project" value="TreeGrafter"/>
</dbReference>
<feature type="compositionally biased region" description="Basic and acidic residues" evidence="8">
    <location>
        <begin position="489"/>
        <end position="498"/>
    </location>
</feature>
<evidence type="ECO:0000259" key="9">
    <source>
        <dbReference type="PROSITE" id="PS50067"/>
    </source>
</evidence>
<evidence type="ECO:0000256" key="3">
    <source>
        <dbReference type="ARBA" id="ARBA00022741"/>
    </source>
</evidence>
<keyword evidence="2" id="KW-0963">Cytoplasm</keyword>
<feature type="compositionally biased region" description="Basic residues" evidence="8">
    <location>
        <begin position="442"/>
        <end position="453"/>
    </location>
</feature>
<comment type="caution">
    <text evidence="10">The sequence shown here is derived from an EMBL/GenBank/DDBJ whole genome shotgun (WGS) entry which is preliminary data.</text>
</comment>
<keyword evidence="11" id="KW-1185">Reference proteome</keyword>
<evidence type="ECO:0000256" key="7">
    <source>
        <dbReference type="SAM" id="Coils"/>
    </source>
</evidence>
<keyword evidence="5 7" id="KW-0175">Coiled coil</keyword>
<name>A0A8H7ES57_9FUNG</name>
<feature type="compositionally biased region" description="Low complexity" evidence="8">
    <location>
        <begin position="412"/>
        <end position="428"/>
    </location>
</feature>
<dbReference type="Proteomes" id="UP000605846">
    <property type="component" value="Unassembled WGS sequence"/>
</dbReference>
<dbReference type="GO" id="GO:0008017">
    <property type="term" value="F:microtubule binding"/>
    <property type="evidence" value="ECO:0007669"/>
    <property type="project" value="InterPro"/>
</dbReference>
<feature type="compositionally biased region" description="Polar residues" evidence="8">
    <location>
        <begin position="1312"/>
        <end position="1330"/>
    </location>
</feature>
<sequence>MGTALDGNVGSEQQGIIPRFITDLFVRLATKSQQLPGFDYQVYVTFLELYNEDLVDLLNMEQFNRGRRRTSSMSATCEISIREDVHGNIYWSGVREEPCANPHDLLSFLEKGSMCRTTGSTDMNAVSSRSHAIFSVILKQQIPEEEQSGHRTVVSKFHFTDLAGSERVSWCTATLCYQMALGTNFSFTLVKLKRTNAQGERAREGIAINAGLLALGNVISALGDGSKRSTHVPYRDSKLTRLLQDSLGGNSQTLMMACVSPSDSNFVETLSTLKYANRARNIKNRAVVNQEFAGASEEVNQLRSQILRLKAENEALRSGNATSELSTEGSDNMRILQEEVSQLRIRVRQLSDELCQVTSHRDSLLMERDQSYTGAGDADKPLTHPMIMQYQQTIQNLRNELADAQERLAAVQSAGVTGGTQQSSGRSSKAQKRPSPQQHTSSQRRRVGRKHRNGSTTTRTTVAFRSTRRSKVPNTPHKSIRTSNIAHSLVKEDKTNDAPHEDLERWLKATIGSIDFSVSSDVRADVRDSIEKTRAEIEKGLKVLEDVKEQATYECDLLADDELFERLQSEDHLMMFDELEHELEDHTSVTGNITCQESNDESTIISKASSNTKRLRMSSCETTFSFTDYELTDIDETNPQIYRMIDQIQSDIRLKEELVAQLEKSETEYSRMRKKFAQKLYSLRDEILDLKNERDQAMQQPRPESQRKNQQLIDDVKQTYEKKISKLVVELDTLKRKYSQTSSAIQSTRCQNETMLRALQVNLNTLRTEKQRILRQMKDDANRVREKMVAHEREIQRLRRKQARDAESKRRLEREHRQAQAALQKRADEVTVANEKTKQLIQILKRAVQGGGVLNDELLSKCAKFINVNTSLVGATSPRVNNKRKSKKSNVPVEVRASRKKDLLDRALFQFIHGKQAILEMKQLISKRDDLAQQKSDLLSERESLLAGEEQASEPLDCAVQQFMDERLETIEAEILYLNDRICSLQNDAAHEIMEDDSKDIIVLDYVSRAEKRVTFADKVNNTSPKVGATSGDEWSDVDNLEENFLLPRNADPDTCYDMAVRLLKSLAADESERIMETLIDDVVALRMGEYNRQITVQQLEKTVQDLRRTLIVMKKAAKELTIENEKKMRKLEDSRRASLFRNGHITDDSSDDHDSAIDLQVEEHYQQVGTIFDKIYNDGIRGNIMSPTWNEYHSRADTAPSQINRKPSTDELGTRSYLKPSPPPSLTEKCGPLKPSISPLVRRRDSMTSPEQFLHQFMQGNALISHEPKQSLQASAVLMTPADFVKYQADRESSTSSLKSSHKRRSSIHSDTVSWSSFGSNNHSGNPSSVDCCKPTGEVPGPSMRTPNRRRALSFQQQQQPPRAVRHRWSMRELSSGMSIRDSLDHVTTYQTSPLQQEYKVSDTSAGFSEGPLAPAFQKIPLYRRPQSAFAVPRATKANATPFHQRPFHIEHSPNELYKSTKHTRTASSGSVFDRLANVQTTASRAKRSPSSSFRHSSSSFEEIRRNWDLEEHELV</sequence>
<proteinExistence type="inferred from homology"/>
<feature type="region of interest" description="Disordered" evidence="8">
    <location>
        <begin position="799"/>
        <end position="821"/>
    </location>
</feature>
<evidence type="ECO:0000256" key="8">
    <source>
        <dbReference type="SAM" id="MobiDB-lite"/>
    </source>
</evidence>
<dbReference type="PANTHER" id="PTHR47969:SF15">
    <property type="entry name" value="CHROMOSOME-ASSOCIATED KINESIN KIF4A-RELATED"/>
    <property type="match status" value="1"/>
</dbReference>
<dbReference type="GO" id="GO:0005875">
    <property type="term" value="C:microtubule associated complex"/>
    <property type="evidence" value="ECO:0007669"/>
    <property type="project" value="TreeGrafter"/>
</dbReference>
<dbReference type="GO" id="GO:0003777">
    <property type="term" value="F:microtubule motor activity"/>
    <property type="evidence" value="ECO:0007669"/>
    <property type="project" value="InterPro"/>
</dbReference>
<evidence type="ECO:0000256" key="5">
    <source>
        <dbReference type="ARBA" id="ARBA00023054"/>
    </source>
</evidence>
<dbReference type="InterPro" id="IPR001752">
    <property type="entry name" value="Kinesin_motor_dom"/>
</dbReference>
<feature type="compositionally biased region" description="Low complexity" evidence="8">
    <location>
        <begin position="455"/>
        <end position="465"/>
    </location>
</feature>
<feature type="coiled-coil region" evidence="7">
    <location>
        <begin position="1097"/>
        <end position="1138"/>
    </location>
</feature>
<dbReference type="GO" id="GO:0007052">
    <property type="term" value="P:mitotic spindle organization"/>
    <property type="evidence" value="ECO:0007669"/>
    <property type="project" value="TreeGrafter"/>
</dbReference>
<evidence type="ECO:0000313" key="10">
    <source>
        <dbReference type="EMBL" id="KAF7728061.1"/>
    </source>
</evidence>
<dbReference type="Pfam" id="PF00225">
    <property type="entry name" value="Kinesin"/>
    <property type="match status" value="2"/>
</dbReference>
<evidence type="ECO:0000313" key="11">
    <source>
        <dbReference type="Proteomes" id="UP000605846"/>
    </source>
</evidence>
<dbReference type="GO" id="GO:0005737">
    <property type="term" value="C:cytoplasm"/>
    <property type="evidence" value="ECO:0007669"/>
    <property type="project" value="UniProtKB-SubCell"/>
</dbReference>
<evidence type="ECO:0000256" key="6">
    <source>
        <dbReference type="PROSITE-ProRule" id="PRU00283"/>
    </source>
</evidence>
<keyword evidence="4" id="KW-0067">ATP-binding</keyword>
<feature type="domain" description="Kinesin motor" evidence="9">
    <location>
        <begin position="1"/>
        <end position="282"/>
    </location>
</feature>
<dbReference type="PRINTS" id="PR00380">
    <property type="entry name" value="KINESINHEAVY"/>
</dbReference>
<dbReference type="EMBL" id="JABAYA010000044">
    <property type="protein sequence ID" value="KAF7728061.1"/>
    <property type="molecule type" value="Genomic_DNA"/>
</dbReference>
<dbReference type="GO" id="GO:0005524">
    <property type="term" value="F:ATP binding"/>
    <property type="evidence" value="ECO:0007669"/>
    <property type="project" value="UniProtKB-KW"/>
</dbReference>
<dbReference type="InterPro" id="IPR027640">
    <property type="entry name" value="Kinesin-like_fam"/>
</dbReference>
<evidence type="ECO:0000256" key="1">
    <source>
        <dbReference type="ARBA" id="ARBA00004496"/>
    </source>
</evidence>
<dbReference type="Pfam" id="PF25764">
    <property type="entry name" value="KIF21A_4th"/>
    <property type="match status" value="1"/>
</dbReference>
<feature type="region of interest" description="Disordered" evidence="8">
    <location>
        <begin position="1292"/>
        <end position="1368"/>
    </location>
</feature>
<evidence type="ECO:0000256" key="4">
    <source>
        <dbReference type="ARBA" id="ARBA00022840"/>
    </source>
</evidence>
<feature type="compositionally biased region" description="Low complexity" evidence="8">
    <location>
        <begin position="1490"/>
        <end position="1501"/>
    </location>
</feature>
<dbReference type="Gene3D" id="3.40.850.10">
    <property type="entry name" value="Kinesin motor domain"/>
    <property type="match status" value="1"/>
</dbReference>
<feature type="region of interest" description="Disordered" evidence="8">
    <location>
        <begin position="1197"/>
        <end position="1248"/>
    </location>
</feature>
<feature type="region of interest" description="Disordered" evidence="8">
    <location>
        <begin position="1481"/>
        <end position="1501"/>
    </location>
</feature>
<keyword evidence="3" id="KW-0547">Nucleotide-binding</keyword>